<keyword evidence="1" id="KW-0496">Mitochondrion</keyword>
<proteinExistence type="predicted"/>
<dbReference type="AlphaFoldDB" id="A0A1Y0B4P4"/>
<organism evidence="1">
    <name type="scientific">Utricularia reniformis</name>
    <dbReference type="NCBI Taxonomy" id="192314"/>
    <lineage>
        <taxon>Eukaryota</taxon>
        <taxon>Viridiplantae</taxon>
        <taxon>Streptophyta</taxon>
        <taxon>Embryophyta</taxon>
        <taxon>Tracheophyta</taxon>
        <taxon>Spermatophyta</taxon>
        <taxon>Magnoliopsida</taxon>
        <taxon>eudicotyledons</taxon>
        <taxon>Gunneridae</taxon>
        <taxon>Pentapetalae</taxon>
        <taxon>asterids</taxon>
        <taxon>lamiids</taxon>
        <taxon>Lamiales</taxon>
        <taxon>Lentibulariaceae</taxon>
        <taxon>Utricularia</taxon>
    </lineage>
</organism>
<name>A0A1Y0B4P4_9LAMI</name>
<reference evidence="1" key="1">
    <citation type="submission" date="2017-03" db="EMBL/GenBank/DDBJ databases">
        <title>The mitochondrial genome of the carnivorous plant Utricularia reniformis (Lentibulariaceae): structure, comparative analysis and evolutionary landmarks.</title>
        <authorList>
            <person name="Silva S.R."/>
            <person name="Alvarenga D.O."/>
            <person name="Michael T.P."/>
            <person name="Miranda V.F.O."/>
            <person name="Varani A.M."/>
        </authorList>
    </citation>
    <scope>NUCLEOTIDE SEQUENCE</scope>
</reference>
<accession>A0A1Y0B4P4</accession>
<gene>
    <name evidence="1" type="ORF">AEK19_MT2217</name>
</gene>
<protein>
    <submittedName>
        <fullName evidence="1">Uncharacterized protein</fullName>
    </submittedName>
</protein>
<dbReference type="EMBL" id="KY774314">
    <property type="protein sequence ID" value="ART32363.1"/>
    <property type="molecule type" value="Genomic_DNA"/>
</dbReference>
<sequence length="107" mass="12093">MTSVGPQTQKRFMLLYDPSVRNYQAELDLGCRRALLLRAAKLTSRQTNARDAALFILKGSRVYGAFYCLLSSLCHLHGACNDLPFFRNGVSQLVYRPYRSSSELNSI</sequence>
<geneLocation type="mitochondrion" evidence="1"/>
<evidence type="ECO:0000313" key="1">
    <source>
        <dbReference type="EMBL" id="ART32363.1"/>
    </source>
</evidence>